<keyword evidence="1" id="KW-1133">Transmembrane helix</keyword>
<keyword evidence="1" id="KW-0812">Transmembrane</keyword>
<feature type="transmembrane region" description="Helical" evidence="1">
    <location>
        <begin position="20"/>
        <end position="41"/>
    </location>
</feature>
<organism evidence="2 3">
    <name type="scientific">Kineosporia corallincola</name>
    <dbReference type="NCBI Taxonomy" id="2835133"/>
    <lineage>
        <taxon>Bacteria</taxon>
        <taxon>Bacillati</taxon>
        <taxon>Actinomycetota</taxon>
        <taxon>Actinomycetes</taxon>
        <taxon>Kineosporiales</taxon>
        <taxon>Kineosporiaceae</taxon>
        <taxon>Kineosporia</taxon>
    </lineage>
</organism>
<sequence length="160" mass="15534">MPAPSHGSSRHAVSGPSRRGVLAAGMGVGVGAAAGVVLPAATARAATARSGGVVEFTLDAEVLDGGEQITGITLATAALGPVDPASLSAATFSVHARATSPLPGVPDAEISGVYDVDRTVTGAHVGRDGDIVLDLEHGEGVLGANTLGYVLTRGATCGSA</sequence>
<evidence type="ECO:0000256" key="1">
    <source>
        <dbReference type="SAM" id="Phobius"/>
    </source>
</evidence>
<keyword evidence="3" id="KW-1185">Reference proteome</keyword>
<dbReference type="InterPro" id="IPR006311">
    <property type="entry name" value="TAT_signal"/>
</dbReference>
<dbReference type="Proteomes" id="UP001197247">
    <property type="component" value="Unassembled WGS sequence"/>
</dbReference>
<evidence type="ECO:0000313" key="3">
    <source>
        <dbReference type="Proteomes" id="UP001197247"/>
    </source>
</evidence>
<name>A0ABS5TK49_9ACTN</name>
<reference evidence="2 3" key="1">
    <citation type="submission" date="2021-05" db="EMBL/GenBank/DDBJ databases">
        <title>Kineosporia and Streptomyces sp. nov. two new marine actinobacteria isolated from Coral.</title>
        <authorList>
            <person name="Buangrab K."/>
            <person name="Sutthacheep M."/>
            <person name="Yeemin T."/>
            <person name="Harunari E."/>
            <person name="Igarashi Y."/>
            <person name="Kanchanasin P."/>
            <person name="Tanasupawat S."/>
            <person name="Phongsopitanun W."/>
        </authorList>
    </citation>
    <scope>NUCLEOTIDE SEQUENCE [LARGE SCALE GENOMIC DNA]</scope>
    <source>
        <strain evidence="2 3">J2-2</strain>
    </source>
</reference>
<evidence type="ECO:0000313" key="2">
    <source>
        <dbReference type="EMBL" id="MBT0771470.1"/>
    </source>
</evidence>
<dbReference type="PROSITE" id="PS51318">
    <property type="entry name" value="TAT"/>
    <property type="match status" value="1"/>
</dbReference>
<accession>A0ABS5TK49</accession>
<keyword evidence="1" id="KW-0472">Membrane</keyword>
<comment type="caution">
    <text evidence="2">The sequence shown here is derived from an EMBL/GenBank/DDBJ whole genome shotgun (WGS) entry which is preliminary data.</text>
</comment>
<dbReference type="Gene3D" id="2.60.40.2180">
    <property type="match status" value="1"/>
</dbReference>
<proteinExistence type="predicted"/>
<gene>
    <name evidence="2" type="ORF">KIH74_21210</name>
</gene>
<dbReference type="EMBL" id="JAHBAY010000009">
    <property type="protein sequence ID" value="MBT0771470.1"/>
    <property type="molecule type" value="Genomic_DNA"/>
</dbReference>
<protein>
    <submittedName>
        <fullName evidence="2">Uncharacterized protein</fullName>
    </submittedName>
</protein>